<dbReference type="Proteomes" id="UP001054837">
    <property type="component" value="Unassembled WGS sequence"/>
</dbReference>
<dbReference type="EMBL" id="BPLQ01006940">
    <property type="protein sequence ID" value="GIY26369.1"/>
    <property type="molecule type" value="Genomic_DNA"/>
</dbReference>
<sequence>MFMNFENVFNPIRLAQSNFLICLTWPPLYVFMIRWMQVNFVSLPRWHVPERSVNFKKTFPRSRGIFARKLFLENSGNFLKNKNHFHFLEEVRGKEGVVVVSLACQYRLSRHE</sequence>
<evidence type="ECO:0000313" key="2">
    <source>
        <dbReference type="Proteomes" id="UP001054837"/>
    </source>
</evidence>
<dbReference type="AlphaFoldDB" id="A0AAV4RZ33"/>
<protein>
    <submittedName>
        <fullName evidence="1">Uncharacterized protein</fullName>
    </submittedName>
</protein>
<proteinExistence type="predicted"/>
<name>A0AAV4RZ33_9ARAC</name>
<evidence type="ECO:0000313" key="1">
    <source>
        <dbReference type="EMBL" id="GIY26369.1"/>
    </source>
</evidence>
<organism evidence="1 2">
    <name type="scientific">Caerostris darwini</name>
    <dbReference type="NCBI Taxonomy" id="1538125"/>
    <lineage>
        <taxon>Eukaryota</taxon>
        <taxon>Metazoa</taxon>
        <taxon>Ecdysozoa</taxon>
        <taxon>Arthropoda</taxon>
        <taxon>Chelicerata</taxon>
        <taxon>Arachnida</taxon>
        <taxon>Araneae</taxon>
        <taxon>Araneomorphae</taxon>
        <taxon>Entelegynae</taxon>
        <taxon>Araneoidea</taxon>
        <taxon>Araneidae</taxon>
        <taxon>Caerostris</taxon>
    </lineage>
</organism>
<accession>A0AAV4RZ33</accession>
<gene>
    <name evidence="1" type="ORF">CDAR_569741</name>
</gene>
<comment type="caution">
    <text evidence="1">The sequence shown here is derived from an EMBL/GenBank/DDBJ whole genome shotgun (WGS) entry which is preliminary data.</text>
</comment>
<reference evidence="1 2" key="1">
    <citation type="submission" date="2021-06" db="EMBL/GenBank/DDBJ databases">
        <title>Caerostris darwini draft genome.</title>
        <authorList>
            <person name="Kono N."/>
            <person name="Arakawa K."/>
        </authorList>
    </citation>
    <scope>NUCLEOTIDE SEQUENCE [LARGE SCALE GENOMIC DNA]</scope>
</reference>
<keyword evidence="2" id="KW-1185">Reference proteome</keyword>